<reference evidence="3" key="1">
    <citation type="submission" date="2021-01" db="EMBL/GenBank/DDBJ databases">
        <authorList>
            <person name="Corre E."/>
            <person name="Pelletier E."/>
            <person name="Niang G."/>
            <person name="Scheremetjew M."/>
            <person name="Finn R."/>
            <person name="Kale V."/>
            <person name="Holt S."/>
            <person name="Cochrane G."/>
            <person name="Meng A."/>
            <person name="Brown T."/>
            <person name="Cohen L."/>
        </authorList>
    </citation>
    <scope>NUCLEOTIDE SEQUENCE</scope>
    <source>
        <strain evidence="3">UIO037</strain>
    </source>
</reference>
<accession>A0A7S4IXZ4</accession>
<gene>
    <name evidence="3" type="ORF">CPOL0286_LOCUS13315</name>
</gene>
<feature type="domain" description="EF-hand" evidence="2">
    <location>
        <begin position="16"/>
        <end position="51"/>
    </location>
</feature>
<sequence>MGSPELVECIIRDGEDPEAAVDRFIAAADDNGDGVISFVEFAVAAAVDPTLSAIDQTLTAALARVPRDAPAEARGRFGRKPPGERFDSMRMSCLEWEAALGCAPGGDDDEAEECDLAVLEAQEARVDGRLLVVLRGGWAIARCEPVTDALRYAYLEYSSLRLGGDLIFKVLSKVVDGKTKAA</sequence>
<dbReference type="Gene3D" id="1.10.238.10">
    <property type="entry name" value="EF-hand"/>
    <property type="match status" value="1"/>
</dbReference>
<evidence type="ECO:0000259" key="2">
    <source>
        <dbReference type="PROSITE" id="PS50222"/>
    </source>
</evidence>
<dbReference type="SUPFAM" id="SSF47473">
    <property type="entry name" value="EF-hand"/>
    <property type="match status" value="1"/>
</dbReference>
<organism evidence="3">
    <name type="scientific">Prymnesium polylepis</name>
    <dbReference type="NCBI Taxonomy" id="72548"/>
    <lineage>
        <taxon>Eukaryota</taxon>
        <taxon>Haptista</taxon>
        <taxon>Haptophyta</taxon>
        <taxon>Prymnesiophyceae</taxon>
        <taxon>Prymnesiales</taxon>
        <taxon>Prymnesiaceae</taxon>
        <taxon>Prymnesium</taxon>
    </lineage>
</organism>
<evidence type="ECO:0000256" key="1">
    <source>
        <dbReference type="ARBA" id="ARBA00022837"/>
    </source>
</evidence>
<dbReference type="EMBL" id="HBKO01029258">
    <property type="protein sequence ID" value="CAE2243032.1"/>
    <property type="molecule type" value="Transcribed_RNA"/>
</dbReference>
<proteinExistence type="predicted"/>
<name>A0A7S4IXZ4_9EUKA</name>
<dbReference type="InterPro" id="IPR002048">
    <property type="entry name" value="EF_hand_dom"/>
</dbReference>
<evidence type="ECO:0000313" key="3">
    <source>
        <dbReference type="EMBL" id="CAE2243032.1"/>
    </source>
</evidence>
<dbReference type="PROSITE" id="PS00018">
    <property type="entry name" value="EF_HAND_1"/>
    <property type="match status" value="1"/>
</dbReference>
<dbReference type="AlphaFoldDB" id="A0A7S4IXZ4"/>
<dbReference type="GO" id="GO:0005509">
    <property type="term" value="F:calcium ion binding"/>
    <property type="evidence" value="ECO:0007669"/>
    <property type="project" value="InterPro"/>
</dbReference>
<dbReference type="PROSITE" id="PS50222">
    <property type="entry name" value="EF_HAND_2"/>
    <property type="match status" value="1"/>
</dbReference>
<dbReference type="InterPro" id="IPR011992">
    <property type="entry name" value="EF-hand-dom_pair"/>
</dbReference>
<dbReference type="InterPro" id="IPR018247">
    <property type="entry name" value="EF_Hand_1_Ca_BS"/>
</dbReference>
<keyword evidence="1" id="KW-0106">Calcium</keyword>
<protein>
    <recommendedName>
        <fullName evidence="2">EF-hand domain-containing protein</fullName>
    </recommendedName>
</protein>